<evidence type="ECO:0000256" key="1">
    <source>
        <dbReference type="ARBA" id="ARBA00022614"/>
    </source>
</evidence>
<dbReference type="InterPro" id="IPR001611">
    <property type="entry name" value="Leu-rich_rpt"/>
</dbReference>
<dbReference type="AlphaFoldDB" id="A0A146K2J2"/>
<dbReference type="InterPro" id="IPR050836">
    <property type="entry name" value="SDS22/Internalin_LRR"/>
</dbReference>
<sequence length="414" mass="47739">PAFVAPVDEREVEFVDVLKEKKKFLEFENIDLLEEDFADADELLKIKITNCKNAQQMLNQFAKSMTKLQDVQINECQLTSLHFLRHLKQLQQLDIRNNQIADPEELLVLGKLPLTKLLLQGNEMIQDQKFTAMCQRAFYEANLEIDAYPNFFDQRQLIQKMSQNGIIPSCIQSDQLTKFPVHLSFFNWKTGLKSVQLRNIGFDPDCFYPLINESFVTELTFANAQLDLSKIAVKTLKQIRVEDCTITNINLQSLSDFSLKNCKIVKIGKLSSQKVLISQCEFLSQPTGISATDLEVSECGITHQFARCFQLQTCQKLNLSRNRIQYLGFLKRTQKLTFVDLAYNNIQLAASLSFLKHNKNLKNVDCEFNGCLQDRNYGVVKRWVQNEIQQGYHFEVINGNKLRKSESLRSRLIG</sequence>
<dbReference type="PANTHER" id="PTHR46652">
    <property type="entry name" value="LEUCINE-RICH REPEAT AND IQ DOMAIN-CONTAINING PROTEIN 1-RELATED"/>
    <property type="match status" value="1"/>
</dbReference>
<gene>
    <name evidence="3" type="ORF">TPC1_20023</name>
</gene>
<accession>A0A146K2J2</accession>
<dbReference type="InterPro" id="IPR032675">
    <property type="entry name" value="LRR_dom_sf"/>
</dbReference>
<dbReference type="Gene3D" id="3.80.10.10">
    <property type="entry name" value="Ribonuclease Inhibitor"/>
    <property type="match status" value="2"/>
</dbReference>
<keyword evidence="2" id="KW-0677">Repeat</keyword>
<dbReference type="EMBL" id="GDID01005928">
    <property type="protein sequence ID" value="JAP90678.1"/>
    <property type="molecule type" value="Transcribed_RNA"/>
</dbReference>
<organism evidence="3">
    <name type="scientific">Trepomonas sp. PC1</name>
    <dbReference type="NCBI Taxonomy" id="1076344"/>
    <lineage>
        <taxon>Eukaryota</taxon>
        <taxon>Metamonada</taxon>
        <taxon>Diplomonadida</taxon>
        <taxon>Hexamitidae</taxon>
        <taxon>Hexamitinae</taxon>
        <taxon>Trepomonas</taxon>
    </lineage>
</organism>
<dbReference type="PANTHER" id="PTHR46652:SF3">
    <property type="entry name" value="LEUCINE-RICH REPEAT-CONTAINING PROTEIN 9"/>
    <property type="match status" value="1"/>
</dbReference>
<evidence type="ECO:0000256" key="2">
    <source>
        <dbReference type="ARBA" id="ARBA00022737"/>
    </source>
</evidence>
<protein>
    <submittedName>
        <fullName evidence="3">Leucine Rich repeats-containing protein</fullName>
    </submittedName>
</protein>
<reference evidence="3" key="1">
    <citation type="submission" date="2015-07" db="EMBL/GenBank/DDBJ databases">
        <title>Adaptation to a free-living lifestyle via gene acquisitions in the diplomonad Trepomonas sp. PC1.</title>
        <authorList>
            <person name="Xu F."/>
            <person name="Jerlstrom-Hultqvist J."/>
            <person name="Kolisko M."/>
            <person name="Simpson A.G.B."/>
            <person name="Roger A.J."/>
            <person name="Svard S.G."/>
            <person name="Andersson J.O."/>
        </authorList>
    </citation>
    <scope>NUCLEOTIDE SEQUENCE</scope>
    <source>
        <strain evidence="3">PC1</strain>
    </source>
</reference>
<proteinExistence type="predicted"/>
<keyword evidence="1" id="KW-0433">Leucine-rich repeat</keyword>
<evidence type="ECO:0000313" key="3">
    <source>
        <dbReference type="EMBL" id="JAP90678.1"/>
    </source>
</evidence>
<feature type="non-terminal residue" evidence="3">
    <location>
        <position position="414"/>
    </location>
</feature>
<dbReference type="PROSITE" id="PS51450">
    <property type="entry name" value="LRR"/>
    <property type="match status" value="1"/>
</dbReference>
<dbReference type="SUPFAM" id="SSF52058">
    <property type="entry name" value="L domain-like"/>
    <property type="match status" value="1"/>
</dbReference>
<name>A0A146K2J2_9EUKA</name>
<feature type="non-terminal residue" evidence="3">
    <location>
        <position position="1"/>
    </location>
</feature>